<reference evidence="3" key="1">
    <citation type="submission" date="2023-01" db="EMBL/GenBank/DDBJ databases">
        <title>Key to firefly adult light organ development and bioluminescence: homeobox transcription factors regulate luciferase expression and transportation to peroxisome.</title>
        <authorList>
            <person name="Fu X."/>
        </authorList>
    </citation>
    <scope>NUCLEOTIDE SEQUENCE [LARGE SCALE GENOMIC DNA]</scope>
</reference>
<name>A0AAN7P8T5_9COLE</name>
<dbReference type="InterPro" id="IPR038606">
    <property type="entry name" value="To_sf"/>
</dbReference>
<dbReference type="InterPro" id="IPR010562">
    <property type="entry name" value="Haemolymph_juvenile_hormone-bd"/>
</dbReference>
<proteinExistence type="predicted"/>
<protein>
    <submittedName>
        <fullName evidence="2">Uncharacterized protein</fullName>
    </submittedName>
</protein>
<gene>
    <name evidence="2" type="ORF">RN001_009472</name>
</gene>
<dbReference type="EMBL" id="JARPUR010000004">
    <property type="protein sequence ID" value="KAK4876966.1"/>
    <property type="molecule type" value="Genomic_DNA"/>
</dbReference>
<dbReference type="PANTHER" id="PTHR11008">
    <property type="entry name" value="PROTEIN TAKEOUT-LIKE PROTEIN"/>
    <property type="match status" value="1"/>
</dbReference>
<dbReference type="Gene3D" id="3.15.10.30">
    <property type="entry name" value="Haemolymph juvenile hormone binding protein"/>
    <property type="match status" value="1"/>
</dbReference>
<dbReference type="GO" id="GO:0005615">
    <property type="term" value="C:extracellular space"/>
    <property type="evidence" value="ECO:0007669"/>
    <property type="project" value="TreeGrafter"/>
</dbReference>
<accession>A0AAN7P8T5</accession>
<dbReference type="Pfam" id="PF06585">
    <property type="entry name" value="JHBP"/>
    <property type="match status" value="1"/>
</dbReference>
<comment type="caution">
    <text evidence="2">The sequence shown here is derived from an EMBL/GenBank/DDBJ whole genome shotgun (WGS) entry which is preliminary data.</text>
</comment>
<keyword evidence="1" id="KW-0732">Signal</keyword>
<dbReference type="SMART" id="SM00700">
    <property type="entry name" value="JHBP"/>
    <property type="match status" value="1"/>
</dbReference>
<organism evidence="2 3">
    <name type="scientific">Aquatica leii</name>
    <dbReference type="NCBI Taxonomy" id="1421715"/>
    <lineage>
        <taxon>Eukaryota</taxon>
        <taxon>Metazoa</taxon>
        <taxon>Ecdysozoa</taxon>
        <taxon>Arthropoda</taxon>
        <taxon>Hexapoda</taxon>
        <taxon>Insecta</taxon>
        <taxon>Pterygota</taxon>
        <taxon>Neoptera</taxon>
        <taxon>Endopterygota</taxon>
        <taxon>Coleoptera</taxon>
        <taxon>Polyphaga</taxon>
        <taxon>Elateriformia</taxon>
        <taxon>Elateroidea</taxon>
        <taxon>Lampyridae</taxon>
        <taxon>Luciolinae</taxon>
        <taxon>Aquatica</taxon>
    </lineage>
</organism>
<evidence type="ECO:0000256" key="1">
    <source>
        <dbReference type="SAM" id="SignalP"/>
    </source>
</evidence>
<sequence>MWFTSTILLIVLIHAKNYNCRKIFESCLEIPEYGFYNNRLNDTIQCFRQLMIRGIPELGMPSFAPLKSNLTDIDIDNPFLYTDIKLKNVQIAGLADFKVVSISTSKTFYSPDPIHDNIEYYFSNLTFSANYKGKANFFGLMTYTGQGKLIITLKNTRLATITYYQMQPPLVGDFRTLVYVKNVTVSVTGVQGKEDLNTLVSNSLSRMIQFVFDAFPDWVSATLNEMGKIVLNKIYGDLGYEDYYNAVITLNLMPVSDGVPRTEHRSHALYIMQPINFSSIGVCIGATSLAGICNCSKMKSHMSETVDRSGIIENPQVQSTFSF</sequence>
<dbReference type="AlphaFoldDB" id="A0AAN7P8T5"/>
<dbReference type="PANTHER" id="PTHR11008:SF29">
    <property type="entry name" value="IP17226P"/>
    <property type="match status" value="1"/>
</dbReference>
<dbReference type="Proteomes" id="UP001353858">
    <property type="component" value="Unassembled WGS sequence"/>
</dbReference>
<evidence type="ECO:0000313" key="2">
    <source>
        <dbReference type="EMBL" id="KAK4876966.1"/>
    </source>
</evidence>
<feature type="chain" id="PRO_5042838945" evidence="1">
    <location>
        <begin position="16"/>
        <end position="323"/>
    </location>
</feature>
<keyword evidence="3" id="KW-1185">Reference proteome</keyword>
<evidence type="ECO:0000313" key="3">
    <source>
        <dbReference type="Proteomes" id="UP001353858"/>
    </source>
</evidence>
<feature type="signal peptide" evidence="1">
    <location>
        <begin position="1"/>
        <end position="15"/>
    </location>
</feature>